<accession>A0A167VBP6</accession>
<gene>
    <name evidence="2" type="ORF">SPI_03979</name>
</gene>
<keyword evidence="3" id="KW-1185">Reference proteome</keyword>
<sequence length="250" mass="28085">MATRSSVEAPANIDENADAILRVCSYHRRDFDLVVVRSRPHEMKPVEASLQAAFGSSPTAELGLVDRLPPELLWMVLRALDVRSYVRFRQVNRRARVLATELFEYKLVARHGLEGLRGLLRAGLAHGFTVPDLHRTLVTYACAACGAFGGLMFLFTAERCCFACLQSAARYRVLPVSTFAKLVGISPRRLVRLVGPGLRTVPGIYNMMKTPARRPKYLLCEEKAAHVLLASGNLNDDTRRKIRHRREQED</sequence>
<evidence type="ECO:0000313" key="3">
    <source>
        <dbReference type="Proteomes" id="UP000076874"/>
    </source>
</evidence>
<dbReference type="Proteomes" id="UP000076874">
    <property type="component" value="Unassembled WGS sequence"/>
</dbReference>
<dbReference type="CDD" id="cd09917">
    <property type="entry name" value="F-box_SF"/>
    <property type="match status" value="1"/>
</dbReference>
<dbReference type="SUPFAM" id="SSF81383">
    <property type="entry name" value="F-box domain"/>
    <property type="match status" value="1"/>
</dbReference>
<dbReference type="PROSITE" id="PS50181">
    <property type="entry name" value="FBOX"/>
    <property type="match status" value="1"/>
</dbReference>
<name>A0A167VBP6_9HYPO</name>
<comment type="caution">
    <text evidence="2">The sequence shown here is derived from an EMBL/GenBank/DDBJ whole genome shotgun (WGS) entry which is preliminary data.</text>
</comment>
<evidence type="ECO:0000259" key="1">
    <source>
        <dbReference type="PROSITE" id="PS50181"/>
    </source>
</evidence>
<dbReference type="EMBL" id="AZHD01000006">
    <property type="protein sequence ID" value="OAA62439.1"/>
    <property type="molecule type" value="Genomic_DNA"/>
</dbReference>
<organism evidence="2 3">
    <name type="scientific">Niveomyces insectorum RCEF 264</name>
    <dbReference type="NCBI Taxonomy" id="1081102"/>
    <lineage>
        <taxon>Eukaryota</taxon>
        <taxon>Fungi</taxon>
        <taxon>Dikarya</taxon>
        <taxon>Ascomycota</taxon>
        <taxon>Pezizomycotina</taxon>
        <taxon>Sordariomycetes</taxon>
        <taxon>Hypocreomycetidae</taxon>
        <taxon>Hypocreales</taxon>
        <taxon>Cordycipitaceae</taxon>
        <taxon>Niveomyces</taxon>
    </lineage>
</organism>
<dbReference type="InterPro" id="IPR036047">
    <property type="entry name" value="F-box-like_dom_sf"/>
</dbReference>
<dbReference type="AlphaFoldDB" id="A0A167VBP6"/>
<dbReference type="Gene3D" id="1.20.1280.50">
    <property type="match status" value="1"/>
</dbReference>
<dbReference type="Pfam" id="PF00646">
    <property type="entry name" value="F-box"/>
    <property type="match status" value="1"/>
</dbReference>
<feature type="domain" description="F-box" evidence="1">
    <location>
        <begin position="62"/>
        <end position="108"/>
    </location>
</feature>
<dbReference type="OrthoDB" id="165382at2759"/>
<dbReference type="STRING" id="1081102.A0A167VBP6"/>
<protein>
    <submittedName>
        <fullName evidence="2">F-box domain, Skp2-like protein</fullName>
    </submittedName>
</protein>
<proteinExistence type="predicted"/>
<reference evidence="2 3" key="1">
    <citation type="journal article" date="2016" name="Genome Biol. Evol.">
        <title>Divergent and convergent evolution of fungal pathogenicity.</title>
        <authorList>
            <person name="Shang Y."/>
            <person name="Xiao G."/>
            <person name="Zheng P."/>
            <person name="Cen K."/>
            <person name="Zhan S."/>
            <person name="Wang C."/>
        </authorList>
    </citation>
    <scope>NUCLEOTIDE SEQUENCE [LARGE SCALE GENOMIC DNA]</scope>
    <source>
        <strain evidence="2 3">RCEF 264</strain>
    </source>
</reference>
<evidence type="ECO:0000313" key="2">
    <source>
        <dbReference type="EMBL" id="OAA62439.1"/>
    </source>
</evidence>
<dbReference type="InterPro" id="IPR001810">
    <property type="entry name" value="F-box_dom"/>
</dbReference>